<reference evidence="2" key="4">
    <citation type="submission" date="2024-05" db="EMBL/GenBank/DDBJ databases">
        <authorList>
            <person name="Sun Q."/>
            <person name="Zhou Y."/>
        </authorList>
    </citation>
    <scope>NUCLEOTIDE SEQUENCE</scope>
    <source>
        <strain evidence="2">CGMCC 1.15644</strain>
    </source>
</reference>
<dbReference type="EMBL" id="BMJO01000003">
    <property type="protein sequence ID" value="GGE50500.1"/>
    <property type="molecule type" value="Genomic_DNA"/>
</dbReference>
<feature type="transmembrane region" description="Helical" evidence="1">
    <location>
        <begin position="6"/>
        <end position="26"/>
    </location>
</feature>
<dbReference type="Proteomes" id="UP000622648">
    <property type="component" value="Unassembled WGS sequence"/>
</dbReference>
<accession>A0A4V2RZW4</accession>
<keyword evidence="1" id="KW-0812">Transmembrane</keyword>
<comment type="caution">
    <text evidence="3">The sequence shown here is derived from an EMBL/GenBank/DDBJ whole genome shotgun (WGS) entry which is preliminary data.</text>
</comment>
<reference evidence="3 4" key="3">
    <citation type="submission" date="2019-03" db="EMBL/GenBank/DDBJ databases">
        <title>Genomic Encyclopedia of Type Strains, Phase IV (KMG-IV): sequencing the most valuable type-strain genomes for metagenomic binning, comparative biology and taxonomic classification.</title>
        <authorList>
            <person name="Goeker M."/>
        </authorList>
    </citation>
    <scope>NUCLEOTIDE SEQUENCE [LARGE SCALE GENOMIC DNA]</scope>
    <source>
        <strain evidence="3 4">DSM 103236</strain>
    </source>
</reference>
<dbReference type="Proteomes" id="UP000295684">
    <property type="component" value="Unassembled WGS sequence"/>
</dbReference>
<gene>
    <name evidence="3" type="ORF">EV200_10237</name>
    <name evidence="2" type="ORF">GCM10011413_15970</name>
</gene>
<keyword evidence="1" id="KW-0472">Membrane</keyword>
<organism evidence="3 4">
    <name type="scientific">Pedobacter psychrotolerans</name>
    <dbReference type="NCBI Taxonomy" id="1843235"/>
    <lineage>
        <taxon>Bacteria</taxon>
        <taxon>Pseudomonadati</taxon>
        <taxon>Bacteroidota</taxon>
        <taxon>Sphingobacteriia</taxon>
        <taxon>Sphingobacteriales</taxon>
        <taxon>Sphingobacteriaceae</taxon>
        <taxon>Pedobacter</taxon>
    </lineage>
</organism>
<name>A0A4V2RZW4_9SPHI</name>
<reference evidence="2" key="1">
    <citation type="journal article" date="2014" name="Int. J. Syst. Evol. Microbiol.">
        <title>Complete genome of a new Firmicutes species belonging to the dominant human colonic microbiota ('Ruminococcus bicirculans') reveals two chromosomes and a selective capacity to utilize plant glucans.</title>
        <authorList>
            <consortium name="NISC Comparative Sequencing Program"/>
            <person name="Wegmann U."/>
            <person name="Louis P."/>
            <person name="Goesmann A."/>
            <person name="Henrissat B."/>
            <person name="Duncan S.H."/>
            <person name="Flint H.J."/>
        </authorList>
    </citation>
    <scope>NUCLEOTIDE SEQUENCE</scope>
    <source>
        <strain evidence="2">CGMCC 1.15644</strain>
    </source>
</reference>
<evidence type="ECO:0000313" key="5">
    <source>
        <dbReference type="Proteomes" id="UP000622648"/>
    </source>
</evidence>
<evidence type="ECO:0000313" key="2">
    <source>
        <dbReference type="EMBL" id="GGE50500.1"/>
    </source>
</evidence>
<dbReference type="EMBL" id="SLWO01000002">
    <property type="protein sequence ID" value="TCO28620.1"/>
    <property type="molecule type" value="Genomic_DNA"/>
</dbReference>
<protein>
    <submittedName>
        <fullName evidence="3">Uncharacterized protein</fullName>
    </submittedName>
</protein>
<dbReference type="RefSeq" id="WP_132529552.1">
    <property type="nucleotide sequence ID" value="NZ_BMJO01000003.1"/>
</dbReference>
<proteinExistence type="predicted"/>
<dbReference type="OrthoDB" id="759358at2"/>
<dbReference type="AlphaFoldDB" id="A0A4V2RZW4"/>
<evidence type="ECO:0000313" key="3">
    <source>
        <dbReference type="EMBL" id="TCO28620.1"/>
    </source>
</evidence>
<keyword evidence="1" id="KW-1133">Transmembrane helix</keyword>
<sequence length="193" mass="21803">MKILSFSSKIGYAVIFTFLINCFLGCNGNQAQDKKKEGRLQPVSDHKVSTTHLFLTYIDSLAKLPLAQFNEAHIQSLNKTFSSKLMVEIYNDEKHDAEKSIVVQYYKNEEKANKIKAGTICLIPESISDSLRVADFVSYFGDIEEEKPLIGITAQPLPVKIKISESTTIKLTFNSHEKLDQAHVIMVEVLKYN</sequence>
<evidence type="ECO:0000313" key="4">
    <source>
        <dbReference type="Proteomes" id="UP000295684"/>
    </source>
</evidence>
<evidence type="ECO:0000256" key="1">
    <source>
        <dbReference type="SAM" id="Phobius"/>
    </source>
</evidence>
<keyword evidence="5" id="KW-1185">Reference proteome</keyword>
<reference evidence="5" key="2">
    <citation type="journal article" date="2019" name="Int. J. Syst. Evol. Microbiol.">
        <title>The Global Catalogue of Microorganisms (GCM) 10K type strain sequencing project: providing services to taxonomists for standard genome sequencing and annotation.</title>
        <authorList>
            <consortium name="The Broad Institute Genomics Platform"/>
            <consortium name="The Broad Institute Genome Sequencing Center for Infectious Disease"/>
            <person name="Wu L."/>
            <person name="Ma J."/>
        </authorList>
    </citation>
    <scope>NUCLEOTIDE SEQUENCE [LARGE SCALE GENOMIC DNA]</scope>
    <source>
        <strain evidence="5">CGMCC 1.15644</strain>
    </source>
</reference>